<dbReference type="Proteomes" id="UP000761534">
    <property type="component" value="Unassembled WGS sequence"/>
</dbReference>
<dbReference type="OrthoDB" id="4953at2759"/>
<evidence type="ECO:0000259" key="3">
    <source>
        <dbReference type="Pfam" id="PF05193"/>
    </source>
</evidence>
<dbReference type="GO" id="GO:0046872">
    <property type="term" value="F:metal ion binding"/>
    <property type="evidence" value="ECO:0007669"/>
    <property type="project" value="InterPro"/>
</dbReference>
<evidence type="ECO:0008006" key="6">
    <source>
        <dbReference type="Google" id="ProtNLM"/>
    </source>
</evidence>
<sequence>MTREGSSFKLLSQFETSYADCRVMQWQSSRTGMRLMLLKREMPTVSGYFAVASEIDNDSGCPHTLEHLVFMGSKKYPYKGLLDMVGNRLFSNTNAWTDTDQTVYTLLTAGWEGFNSLLPVYLDHILHPTLTDDACMTEVYHIDGNGEEKGVVFSEMQGTENTSDSILALRARQLLYSKNSGYSSETGGLMDSLRVLTNDQIRDFHQLRYRPDNLCVIIVGEVESEELLETMEKFDATVTPPEPGAKRPFVDSPKDPILPKSVREFVDFPETDESFGEMQLAWVGPDVTDEITNIAVSALGSYFTRQGVGKFSREMVEVVDPLATEVYYYTNDFRNTEIDISFSGVPTDRLQEAADKAIEIMKKAVDEFDLDAIRECVERQKQRFILSNEKDSSSMETGPILSFIYGRPDGSALEKFIKDVSDFDELLTWTREQWIGLHKKYFIENPHVEVLARPSENLYNKLTKEKCDRIESYRKNYGEEGLARLGDRLKHALEQNDRPIPKEVMDSFNAPDPSKIKFLNSTNAKAGSAVNDGPSEKNALQTKIDEDSPEGFKLHINYEHYNSHFVAIKLLLSSLEVDEKLLPYLSLVVGEIFYLPMTLPDGTRRSYQEVVREIKKDTVELHVSPGSMFEELIGIDIQAKIENYPIMIEWIRRAFCDTIFDKERLQVMVEKHLNSLAEEKREGTTIVSSMINRTNFTTRSLKREKDILETEDFFKDLSVKLESDEGYQQVKKDLEQVRASLFKPENLHILVSGNVEKLDRPVSAWTNLQDALPTHPGQMVKLPRSIDVYSEKGANVSGEAQITPMPATESCFLSLIGKAPADYWHEDDAAIAVCCEYLQLVEGPFWRGVRGTGLAYGAGIRKNNEDGYLMLDIYRGSDGAKAISVTRDIVLDLANGKAEFEQESIEGAVSAIVNVLATHENSHYYSAMAKYFDDVIRKRGPNFKDRFMKQLREVNKDDLYRVINQYFKPLFDPNHSMVFAACNPSMVDSLSSLFQSSGYSVIVNEEVADSDTEDASSEEESESDDE</sequence>
<dbReference type="PANTHER" id="PTHR43016:SF16">
    <property type="entry name" value="METALLOPROTEASE, PUTATIVE (AFU_ORTHOLOGUE AFUA_4G07610)-RELATED"/>
    <property type="match status" value="1"/>
</dbReference>
<protein>
    <recommendedName>
        <fullName evidence="6">Mitochondrial presequence protease</fullName>
    </recommendedName>
</protein>
<evidence type="ECO:0000256" key="1">
    <source>
        <dbReference type="SAM" id="MobiDB-lite"/>
    </source>
</evidence>
<gene>
    <name evidence="4" type="ORF">TRICI_003884</name>
</gene>
<comment type="caution">
    <text evidence="4">The sequence shown here is derived from an EMBL/GenBank/DDBJ whole genome shotgun (WGS) entry which is preliminary data.</text>
</comment>
<dbReference type="VEuPathDB" id="FungiDB:TRICI_003884"/>
<dbReference type="EMBL" id="SWFS01000291">
    <property type="protein sequence ID" value="KAA8911162.1"/>
    <property type="molecule type" value="Genomic_DNA"/>
</dbReference>
<feature type="compositionally biased region" description="Acidic residues" evidence="1">
    <location>
        <begin position="1006"/>
        <end position="1026"/>
    </location>
</feature>
<feature type="domain" description="Peptidase M16 C-terminal" evidence="3">
    <location>
        <begin position="196"/>
        <end position="371"/>
    </location>
</feature>
<dbReference type="AlphaFoldDB" id="A0A642V2E4"/>
<feature type="region of interest" description="Disordered" evidence="1">
    <location>
        <begin position="1005"/>
        <end position="1026"/>
    </location>
</feature>
<dbReference type="SUPFAM" id="SSF63411">
    <property type="entry name" value="LuxS/MPP-like metallohydrolase"/>
    <property type="match status" value="4"/>
</dbReference>
<proteinExistence type="predicted"/>
<dbReference type="InterPro" id="IPR007863">
    <property type="entry name" value="Peptidase_M16_C"/>
</dbReference>
<feature type="domain" description="Peptidase M16 N-terminal" evidence="2">
    <location>
        <begin position="53"/>
        <end position="139"/>
    </location>
</feature>
<reference evidence="4" key="1">
    <citation type="journal article" date="2019" name="G3 (Bethesda)">
        <title>Genome Assemblies of Two Rare Opportunistic Yeast Pathogens: Diutina rugosa (syn. Candida rugosa) and Trichomonascus ciferrii (syn. Candida ciferrii).</title>
        <authorList>
            <person name="Mixao V."/>
            <person name="Saus E."/>
            <person name="Hansen A.P."/>
            <person name="Lass-Florl C."/>
            <person name="Gabaldon T."/>
        </authorList>
    </citation>
    <scope>NUCLEOTIDE SEQUENCE</scope>
    <source>
        <strain evidence="4">CBS 4856</strain>
    </source>
</reference>
<dbReference type="InterPro" id="IPR011249">
    <property type="entry name" value="Metalloenz_LuxS/M16"/>
</dbReference>
<dbReference type="Pfam" id="PF00675">
    <property type="entry name" value="Peptidase_M16"/>
    <property type="match status" value="1"/>
</dbReference>
<dbReference type="InterPro" id="IPR011765">
    <property type="entry name" value="Pept_M16_N"/>
</dbReference>
<dbReference type="FunFam" id="3.30.830.10:FF:000015">
    <property type="entry name" value="Putative zinc metalloprotease"/>
    <property type="match status" value="1"/>
</dbReference>
<dbReference type="Gene3D" id="3.30.830.10">
    <property type="entry name" value="Metalloenzyme, LuxS/M16 peptidase-like"/>
    <property type="match status" value="4"/>
</dbReference>
<evidence type="ECO:0000259" key="2">
    <source>
        <dbReference type="Pfam" id="PF00675"/>
    </source>
</evidence>
<dbReference type="PANTHER" id="PTHR43016">
    <property type="entry name" value="PRESEQUENCE PROTEASE"/>
    <property type="match status" value="1"/>
</dbReference>
<evidence type="ECO:0000313" key="4">
    <source>
        <dbReference type="EMBL" id="KAA8911162.1"/>
    </source>
</evidence>
<accession>A0A642V2E4</accession>
<name>A0A642V2E4_9ASCO</name>
<dbReference type="FunFam" id="3.30.830.10:FF:000031">
    <property type="entry name" value="Putative zinc metalloprotease"/>
    <property type="match status" value="1"/>
</dbReference>
<organism evidence="4 5">
    <name type="scientific">Trichomonascus ciferrii</name>
    <dbReference type="NCBI Taxonomy" id="44093"/>
    <lineage>
        <taxon>Eukaryota</taxon>
        <taxon>Fungi</taxon>
        <taxon>Dikarya</taxon>
        <taxon>Ascomycota</taxon>
        <taxon>Saccharomycotina</taxon>
        <taxon>Dipodascomycetes</taxon>
        <taxon>Dipodascales</taxon>
        <taxon>Trichomonascaceae</taxon>
        <taxon>Trichomonascus</taxon>
        <taxon>Trichomonascus ciferrii complex</taxon>
    </lineage>
</organism>
<keyword evidence="5" id="KW-1185">Reference proteome</keyword>
<dbReference type="Pfam" id="PF05193">
    <property type="entry name" value="Peptidase_M16_C"/>
    <property type="match status" value="1"/>
</dbReference>
<evidence type="ECO:0000313" key="5">
    <source>
        <dbReference type="Proteomes" id="UP000761534"/>
    </source>
</evidence>